<name>J0NU54_9ACTO</name>
<dbReference type="Proteomes" id="UP000004578">
    <property type="component" value="Unassembled WGS sequence"/>
</dbReference>
<evidence type="ECO:0000313" key="3">
    <source>
        <dbReference type="Proteomes" id="UP000004578"/>
    </source>
</evidence>
<feature type="compositionally biased region" description="Basic residues" evidence="1">
    <location>
        <begin position="30"/>
        <end position="41"/>
    </location>
</feature>
<organism evidence="2 3">
    <name type="scientific">Schaalia georgiae F0490</name>
    <dbReference type="NCBI Taxonomy" id="1125717"/>
    <lineage>
        <taxon>Bacteria</taxon>
        <taxon>Bacillati</taxon>
        <taxon>Actinomycetota</taxon>
        <taxon>Actinomycetes</taxon>
        <taxon>Actinomycetales</taxon>
        <taxon>Actinomycetaceae</taxon>
        <taxon>Schaalia</taxon>
    </lineage>
</organism>
<protein>
    <submittedName>
        <fullName evidence="2">Uncharacterized protein</fullName>
    </submittedName>
</protein>
<comment type="caution">
    <text evidence="2">The sequence shown here is derived from an EMBL/GenBank/DDBJ whole genome shotgun (WGS) entry which is preliminary data.</text>
</comment>
<proteinExistence type="predicted"/>
<feature type="non-terminal residue" evidence="2">
    <location>
        <position position="41"/>
    </location>
</feature>
<keyword evidence="3" id="KW-1185">Reference proteome</keyword>
<reference evidence="2 3" key="1">
    <citation type="submission" date="2012-05" db="EMBL/GenBank/DDBJ databases">
        <authorList>
            <person name="Harkins D.M."/>
            <person name="Madupu R."/>
            <person name="Durkin A.S."/>
            <person name="Torralba M."/>
            <person name="Methe B."/>
            <person name="Sutton G.G."/>
            <person name="Nelson K.E."/>
        </authorList>
    </citation>
    <scope>NUCLEOTIDE SEQUENCE [LARGE SCALE GENOMIC DNA]</scope>
    <source>
        <strain evidence="2 3">F0490</strain>
    </source>
</reference>
<gene>
    <name evidence="2" type="ORF">HMPREF1317_2407</name>
</gene>
<feature type="region of interest" description="Disordered" evidence="1">
    <location>
        <begin position="1"/>
        <end position="41"/>
    </location>
</feature>
<accession>J0NU54</accession>
<dbReference type="AlphaFoldDB" id="J0NU54"/>
<sequence length="41" mass="4557">MDDNARARGGHRTGARPFVPVFSGGGATSWRRRGARRGFRR</sequence>
<evidence type="ECO:0000256" key="1">
    <source>
        <dbReference type="SAM" id="MobiDB-lite"/>
    </source>
</evidence>
<evidence type="ECO:0000313" key="2">
    <source>
        <dbReference type="EMBL" id="EJF48392.1"/>
    </source>
</evidence>
<dbReference type="EMBL" id="AKFS01000044">
    <property type="protein sequence ID" value="EJF48392.1"/>
    <property type="molecule type" value="Genomic_DNA"/>
</dbReference>